<evidence type="ECO:0000256" key="2">
    <source>
        <dbReference type="ARBA" id="ARBA00022840"/>
    </source>
</evidence>
<dbReference type="PANTHER" id="PTHR11361:SF99">
    <property type="entry name" value="DNA MISMATCH REPAIR PROTEIN"/>
    <property type="match status" value="1"/>
</dbReference>
<accession>A0A645A0H1</accession>
<dbReference type="Pfam" id="PF00488">
    <property type="entry name" value="MutS_V"/>
    <property type="match status" value="1"/>
</dbReference>
<comment type="caution">
    <text evidence="5">The sequence shown here is derived from an EMBL/GenBank/DDBJ whole genome shotgun (WGS) entry which is preliminary data.</text>
</comment>
<dbReference type="GO" id="GO:0030983">
    <property type="term" value="F:mismatched DNA binding"/>
    <property type="evidence" value="ECO:0007669"/>
    <property type="project" value="InterPro"/>
</dbReference>
<dbReference type="InterPro" id="IPR045076">
    <property type="entry name" value="MutS"/>
</dbReference>
<keyword evidence="1" id="KW-0547">Nucleotide-binding</keyword>
<dbReference type="InterPro" id="IPR000432">
    <property type="entry name" value="DNA_mismatch_repair_MutS_C"/>
</dbReference>
<dbReference type="SMART" id="SM00534">
    <property type="entry name" value="MUTSac"/>
    <property type="match status" value="1"/>
</dbReference>
<keyword evidence="3" id="KW-0238">DNA-binding</keyword>
<evidence type="ECO:0000256" key="3">
    <source>
        <dbReference type="ARBA" id="ARBA00023125"/>
    </source>
</evidence>
<evidence type="ECO:0000259" key="4">
    <source>
        <dbReference type="SMART" id="SM00534"/>
    </source>
</evidence>
<sequence length="372" mass="42653">MEFPYQGNLFSAVEHYLSNTDTRTKLSPENNTLIRKFRSLIGAENEYEQLHKGAVSLIEIINISKDFVCKIKKSIDHACYDEDIAAFEAIFREANIDWTEREKGKKRLSYSKVSDYDRILRYEENGNMHKLLHLIFYLDIYISVGKIAKKNAFVFAQAIKEDNLLDIKGVYHPHVPNAVDNDIYIDKNNNMVFLTGANMAGKSTFMKSLGIAVFLAHVGFPIPAKSMNFSVRDGLYTTINLPDNLNLGYSHFYTEVMRIKKVAKEVAKDKKFFVIFDELFRGTNVKDAYDATVAISEAFSRRIKSTFIISTHIIETGEVLQKLCSNMQCVFLPTQMENDTPVYTYKLQQGVTEDRHGMVIIRNEKILDILNT</sequence>
<dbReference type="InterPro" id="IPR027417">
    <property type="entry name" value="P-loop_NTPase"/>
</dbReference>
<dbReference type="Gene3D" id="3.40.50.300">
    <property type="entry name" value="P-loop containing nucleotide triphosphate hydrolases"/>
    <property type="match status" value="1"/>
</dbReference>
<dbReference type="GO" id="GO:0005829">
    <property type="term" value="C:cytosol"/>
    <property type="evidence" value="ECO:0007669"/>
    <property type="project" value="TreeGrafter"/>
</dbReference>
<dbReference type="EMBL" id="VSSQ01010062">
    <property type="protein sequence ID" value="MPM43324.1"/>
    <property type="molecule type" value="Genomic_DNA"/>
</dbReference>
<organism evidence="5">
    <name type="scientific">bioreactor metagenome</name>
    <dbReference type="NCBI Taxonomy" id="1076179"/>
    <lineage>
        <taxon>unclassified sequences</taxon>
        <taxon>metagenomes</taxon>
        <taxon>ecological metagenomes</taxon>
    </lineage>
</organism>
<dbReference type="SUPFAM" id="SSF52540">
    <property type="entry name" value="P-loop containing nucleoside triphosphate hydrolases"/>
    <property type="match status" value="1"/>
</dbReference>
<dbReference type="GO" id="GO:0005524">
    <property type="term" value="F:ATP binding"/>
    <property type="evidence" value="ECO:0007669"/>
    <property type="project" value="UniProtKB-KW"/>
</dbReference>
<dbReference type="GO" id="GO:0140664">
    <property type="term" value="F:ATP-dependent DNA damage sensor activity"/>
    <property type="evidence" value="ECO:0007669"/>
    <property type="project" value="InterPro"/>
</dbReference>
<keyword evidence="2" id="KW-0067">ATP-binding</keyword>
<feature type="domain" description="DNA mismatch repair proteins mutS family" evidence="4">
    <location>
        <begin position="189"/>
        <end position="368"/>
    </location>
</feature>
<gene>
    <name evidence="5" type="primary">mutS_34</name>
    <name evidence="5" type="ORF">SDC9_89997</name>
</gene>
<dbReference type="AlphaFoldDB" id="A0A645A0H1"/>
<evidence type="ECO:0000256" key="1">
    <source>
        <dbReference type="ARBA" id="ARBA00022741"/>
    </source>
</evidence>
<dbReference type="PANTHER" id="PTHR11361">
    <property type="entry name" value="DNA MISMATCH REPAIR PROTEIN MUTS FAMILY MEMBER"/>
    <property type="match status" value="1"/>
</dbReference>
<proteinExistence type="predicted"/>
<name>A0A645A0H1_9ZZZZ</name>
<protein>
    <submittedName>
        <fullName evidence="5">DNA mismatch repair protein MutS</fullName>
    </submittedName>
</protein>
<reference evidence="5" key="1">
    <citation type="submission" date="2019-08" db="EMBL/GenBank/DDBJ databases">
        <authorList>
            <person name="Kucharzyk K."/>
            <person name="Murdoch R.W."/>
            <person name="Higgins S."/>
            <person name="Loffler F."/>
        </authorList>
    </citation>
    <scope>NUCLEOTIDE SEQUENCE</scope>
</reference>
<dbReference type="GO" id="GO:0006298">
    <property type="term" value="P:mismatch repair"/>
    <property type="evidence" value="ECO:0007669"/>
    <property type="project" value="InterPro"/>
</dbReference>
<evidence type="ECO:0000313" key="5">
    <source>
        <dbReference type="EMBL" id="MPM43324.1"/>
    </source>
</evidence>